<dbReference type="RefSeq" id="WP_167298666.1">
    <property type="nucleotide sequence ID" value="NZ_JAASQV010000001.1"/>
</dbReference>
<comment type="similarity">
    <text evidence="2">Belongs to the virb1 family.</text>
</comment>
<sequence length="251" mass="26360">MLGARHRQSVRVLSVMTAAAIAFGLPPIGGMARAQLAVAPPSAAPSIATFVTEAARRFGLPEHWIYAVMRVESAGDRRAVSSAGAMGLMQIMPATWASLRARYGLGDDAFDPRDNIMAGTAYLREMHDRYGSPGFLAAYNAGPGRYDEHLKRGRPLRSETVAYLAKLAPIVGGDATSQHVAAAAPDPLAWTRSALFAVRSTVIATVTVEPSDAEPTTVKSDAPAAPETTVIPAVGAPAEGLFVARSGQLPR</sequence>
<reference evidence="4 5" key="1">
    <citation type="submission" date="2020-03" db="EMBL/GenBank/DDBJ databases">
        <title>Genomic Encyclopedia of Type Strains, Phase IV (KMG-IV): sequencing the most valuable type-strain genomes for metagenomic binning, comparative biology and taxonomic classification.</title>
        <authorList>
            <person name="Goeker M."/>
        </authorList>
    </citation>
    <scope>NUCLEOTIDE SEQUENCE [LARGE SCALE GENOMIC DNA]</scope>
    <source>
        <strain evidence="4 5">DSM 4733</strain>
    </source>
</reference>
<dbReference type="PANTHER" id="PTHR37423:SF2">
    <property type="entry name" value="MEMBRANE-BOUND LYTIC MUREIN TRANSGLYCOSYLASE C"/>
    <property type="match status" value="1"/>
</dbReference>
<dbReference type="AlphaFoldDB" id="A0A7X5UXZ2"/>
<dbReference type="InterPro" id="IPR023346">
    <property type="entry name" value="Lysozyme-like_dom_sf"/>
</dbReference>
<evidence type="ECO:0000313" key="5">
    <source>
        <dbReference type="Proteomes" id="UP000564677"/>
    </source>
</evidence>
<dbReference type="Proteomes" id="UP000564677">
    <property type="component" value="Unassembled WGS sequence"/>
</dbReference>
<gene>
    <name evidence="4" type="ORF">FHR20_001213</name>
</gene>
<evidence type="ECO:0000313" key="4">
    <source>
        <dbReference type="EMBL" id="NIJ64282.1"/>
    </source>
</evidence>
<comment type="similarity">
    <text evidence="1">Belongs to the transglycosylase Slt family.</text>
</comment>
<feature type="domain" description="Transglycosylase SLT" evidence="3">
    <location>
        <begin position="52"/>
        <end position="152"/>
    </location>
</feature>
<dbReference type="Gene3D" id="1.10.530.10">
    <property type="match status" value="1"/>
</dbReference>
<dbReference type="CDD" id="cd00254">
    <property type="entry name" value="LT-like"/>
    <property type="match status" value="1"/>
</dbReference>
<evidence type="ECO:0000256" key="1">
    <source>
        <dbReference type="ARBA" id="ARBA00007734"/>
    </source>
</evidence>
<dbReference type="Pfam" id="PF01464">
    <property type="entry name" value="SLT"/>
    <property type="match status" value="1"/>
</dbReference>
<dbReference type="PANTHER" id="PTHR37423">
    <property type="entry name" value="SOLUBLE LYTIC MUREIN TRANSGLYCOSYLASE-RELATED"/>
    <property type="match status" value="1"/>
</dbReference>
<keyword evidence="5" id="KW-1185">Reference proteome</keyword>
<proteinExistence type="inferred from homology"/>
<dbReference type="InterPro" id="IPR008258">
    <property type="entry name" value="Transglycosylase_SLT_dom_1"/>
</dbReference>
<dbReference type="EMBL" id="JAASQV010000001">
    <property type="protein sequence ID" value="NIJ64282.1"/>
    <property type="molecule type" value="Genomic_DNA"/>
</dbReference>
<protein>
    <submittedName>
        <fullName evidence="4">Soluble lytic murein transglycosylase-like protein</fullName>
    </submittedName>
</protein>
<organism evidence="4 5">
    <name type="scientific">Sphingomonas leidyi</name>
    <dbReference type="NCBI Taxonomy" id="68569"/>
    <lineage>
        <taxon>Bacteria</taxon>
        <taxon>Pseudomonadati</taxon>
        <taxon>Pseudomonadota</taxon>
        <taxon>Alphaproteobacteria</taxon>
        <taxon>Sphingomonadales</taxon>
        <taxon>Sphingomonadaceae</taxon>
        <taxon>Sphingomonas</taxon>
    </lineage>
</organism>
<name>A0A7X5UXZ2_9SPHN</name>
<comment type="caution">
    <text evidence="4">The sequence shown here is derived from an EMBL/GenBank/DDBJ whole genome shotgun (WGS) entry which is preliminary data.</text>
</comment>
<dbReference type="SUPFAM" id="SSF53955">
    <property type="entry name" value="Lysozyme-like"/>
    <property type="match status" value="1"/>
</dbReference>
<accession>A0A7X5UXZ2</accession>
<evidence type="ECO:0000256" key="2">
    <source>
        <dbReference type="ARBA" id="ARBA00009387"/>
    </source>
</evidence>
<evidence type="ECO:0000259" key="3">
    <source>
        <dbReference type="Pfam" id="PF01464"/>
    </source>
</evidence>